<evidence type="ECO:0000313" key="2">
    <source>
        <dbReference type="EnsemblMetazoa" id="GPAI011785-PA"/>
    </source>
</evidence>
<proteinExistence type="predicted"/>
<keyword evidence="1" id="KW-0812">Transmembrane</keyword>
<keyword evidence="1" id="KW-0472">Membrane</keyword>
<evidence type="ECO:0000313" key="3">
    <source>
        <dbReference type="Proteomes" id="UP000092445"/>
    </source>
</evidence>
<accession>A0A1A9ZE13</accession>
<protein>
    <submittedName>
        <fullName evidence="2">Uncharacterized protein</fullName>
    </submittedName>
</protein>
<dbReference type="Proteomes" id="UP000092445">
    <property type="component" value="Unassembled WGS sequence"/>
</dbReference>
<organism evidence="2 3">
    <name type="scientific">Glossina pallidipes</name>
    <name type="common">Tsetse fly</name>
    <dbReference type="NCBI Taxonomy" id="7398"/>
    <lineage>
        <taxon>Eukaryota</taxon>
        <taxon>Metazoa</taxon>
        <taxon>Ecdysozoa</taxon>
        <taxon>Arthropoda</taxon>
        <taxon>Hexapoda</taxon>
        <taxon>Insecta</taxon>
        <taxon>Pterygota</taxon>
        <taxon>Neoptera</taxon>
        <taxon>Endopterygota</taxon>
        <taxon>Diptera</taxon>
        <taxon>Brachycera</taxon>
        <taxon>Muscomorpha</taxon>
        <taxon>Hippoboscoidea</taxon>
        <taxon>Glossinidae</taxon>
        <taxon>Glossina</taxon>
    </lineage>
</organism>
<dbReference type="VEuPathDB" id="VectorBase:GPAI011785"/>
<sequence length="182" mass="21065">MSNTDYYTTPTYIVCILFVIVFGLFITVWCHMCIKKRKRNRNRRLKERPKADIVERSILQFFNCCCHIHDRSHDQLSFELQCNALLDTVDDDSFSPILSEDPGGVARIHFSIGSFKYEINVSSNTLPITFGSAFLGNRVDTFADFSDFCDRRVSLTYAGFCLGRLLLTRPFRTFRFPMSNVI</sequence>
<dbReference type="EnsemblMetazoa" id="GPAI011785-RA">
    <property type="protein sequence ID" value="GPAI011785-PA"/>
    <property type="gene ID" value="GPAI011785"/>
</dbReference>
<reference evidence="3" key="1">
    <citation type="submission" date="2014-03" db="EMBL/GenBank/DDBJ databases">
        <authorList>
            <person name="Aksoy S."/>
            <person name="Warren W."/>
            <person name="Wilson R.K."/>
        </authorList>
    </citation>
    <scope>NUCLEOTIDE SEQUENCE [LARGE SCALE GENOMIC DNA]</scope>
    <source>
        <strain evidence="3">IAEA</strain>
    </source>
</reference>
<keyword evidence="3" id="KW-1185">Reference proteome</keyword>
<keyword evidence="1" id="KW-1133">Transmembrane helix</keyword>
<evidence type="ECO:0000256" key="1">
    <source>
        <dbReference type="SAM" id="Phobius"/>
    </source>
</evidence>
<name>A0A1A9ZE13_GLOPL</name>
<dbReference type="AlphaFoldDB" id="A0A1A9ZE13"/>
<reference evidence="2" key="2">
    <citation type="submission" date="2020-05" db="UniProtKB">
        <authorList>
            <consortium name="EnsemblMetazoa"/>
        </authorList>
    </citation>
    <scope>IDENTIFICATION</scope>
    <source>
        <strain evidence="2">IAEA</strain>
    </source>
</reference>
<feature type="transmembrane region" description="Helical" evidence="1">
    <location>
        <begin position="12"/>
        <end position="34"/>
    </location>
</feature>